<dbReference type="Proteomes" id="UP000193450">
    <property type="component" value="Chromosome"/>
</dbReference>
<dbReference type="EMBL" id="CP019343">
    <property type="protein sequence ID" value="ARN73260.1"/>
    <property type="molecule type" value="Genomic_DNA"/>
</dbReference>
<name>A0A1X9N574_9GAMM</name>
<accession>A0A1X9N574</accession>
<evidence type="ECO:0008006" key="4">
    <source>
        <dbReference type="Google" id="ProtNLM"/>
    </source>
</evidence>
<gene>
    <name evidence="2" type="ORF">BST96_03540</name>
</gene>
<dbReference type="RefSeq" id="WP_085757368.1">
    <property type="nucleotide sequence ID" value="NZ_CP019343.1"/>
</dbReference>
<keyword evidence="1" id="KW-0732">Signal</keyword>
<evidence type="ECO:0000256" key="1">
    <source>
        <dbReference type="SAM" id="SignalP"/>
    </source>
</evidence>
<keyword evidence="3" id="KW-1185">Reference proteome</keyword>
<evidence type="ECO:0000313" key="2">
    <source>
        <dbReference type="EMBL" id="ARN73260.1"/>
    </source>
</evidence>
<protein>
    <recommendedName>
        <fullName evidence="4">DUF4398 domain-containing protein</fullName>
    </recommendedName>
</protein>
<dbReference type="AlphaFoldDB" id="A0A1X9N574"/>
<reference evidence="2 3" key="1">
    <citation type="submission" date="2016-11" db="EMBL/GenBank/DDBJ databases">
        <title>Trade-off between light-utilization and light-protection in marine flavobacteria.</title>
        <authorList>
            <person name="Kumagai Y."/>
        </authorList>
    </citation>
    <scope>NUCLEOTIDE SEQUENCE [LARGE SCALE GENOMIC DNA]</scope>
    <source>
        <strain evidence="2 3">NBRC 107125</strain>
    </source>
</reference>
<dbReference type="KEGG" id="osg:BST96_03540"/>
<dbReference type="OrthoDB" id="9936906at2"/>
<feature type="signal peptide" evidence="1">
    <location>
        <begin position="1"/>
        <end position="18"/>
    </location>
</feature>
<feature type="chain" id="PRO_5012846960" description="DUF4398 domain-containing protein" evidence="1">
    <location>
        <begin position="19"/>
        <end position="182"/>
    </location>
</feature>
<organism evidence="2 3">
    <name type="scientific">Oceanicoccus sagamiensis</name>
    <dbReference type="NCBI Taxonomy" id="716816"/>
    <lineage>
        <taxon>Bacteria</taxon>
        <taxon>Pseudomonadati</taxon>
        <taxon>Pseudomonadota</taxon>
        <taxon>Gammaproteobacteria</taxon>
        <taxon>Cellvibrionales</taxon>
        <taxon>Spongiibacteraceae</taxon>
        <taxon>Oceanicoccus</taxon>
    </lineage>
</organism>
<proteinExistence type="predicted"/>
<evidence type="ECO:0000313" key="3">
    <source>
        <dbReference type="Proteomes" id="UP000193450"/>
    </source>
</evidence>
<dbReference type="PROSITE" id="PS51257">
    <property type="entry name" value="PROKAR_LIPOPROTEIN"/>
    <property type="match status" value="1"/>
</dbReference>
<sequence>MLKPIKLVLASSAIVVLAACSKAPEPAVKEAAVIDSKPQPVATPEPVAAPSKEDLEAKRKQLQAEQLNQYLDEAEALLSVSYQRLEKGEEDIARNSLQSAYSKIQQAKAVDAEDQRVGETLDSLGNKYLSMIEASADDRAYHRAEGFIDDSLEMDIDTTDILAAKEQIGKDILRKARQFDRF</sequence>